<dbReference type="PANTHER" id="PTHR10009:SF18">
    <property type="entry name" value="PROTEIN YELLOW-LIKE PROTEIN"/>
    <property type="match status" value="1"/>
</dbReference>
<dbReference type="AlphaFoldDB" id="A0A0G2E3S1"/>
<organism evidence="5 6">
    <name type="scientific">Phaeomoniella chlamydospora</name>
    <name type="common">Phaeoacremonium chlamydosporum</name>
    <dbReference type="NCBI Taxonomy" id="158046"/>
    <lineage>
        <taxon>Eukaryota</taxon>
        <taxon>Fungi</taxon>
        <taxon>Dikarya</taxon>
        <taxon>Ascomycota</taxon>
        <taxon>Pezizomycotina</taxon>
        <taxon>Eurotiomycetes</taxon>
        <taxon>Chaetothyriomycetidae</taxon>
        <taxon>Phaeomoniellales</taxon>
        <taxon>Phaeomoniellaceae</taxon>
        <taxon>Phaeomoniella</taxon>
    </lineage>
</organism>
<dbReference type="InterPro" id="IPR017996">
    <property type="entry name" value="MRJP/yellow-related"/>
</dbReference>
<reference evidence="5 6" key="2">
    <citation type="submission" date="2015-05" db="EMBL/GenBank/DDBJ databases">
        <authorList>
            <person name="Morales-Cruz A."/>
            <person name="Amrine K.C."/>
            <person name="Cantu D."/>
        </authorList>
    </citation>
    <scope>NUCLEOTIDE SEQUENCE [LARGE SCALE GENOMIC DNA]</scope>
    <source>
        <strain evidence="5">UCRPC4</strain>
    </source>
</reference>
<evidence type="ECO:0000256" key="1">
    <source>
        <dbReference type="ARBA" id="ARBA00004613"/>
    </source>
</evidence>
<evidence type="ECO:0000313" key="5">
    <source>
        <dbReference type="EMBL" id="KKY16981.1"/>
    </source>
</evidence>
<name>A0A0G2E3S1_PHACM</name>
<dbReference type="OrthoDB" id="7776143at2759"/>
<evidence type="ECO:0000256" key="4">
    <source>
        <dbReference type="SAM" id="SignalP"/>
    </source>
</evidence>
<evidence type="ECO:0000256" key="3">
    <source>
        <dbReference type="ARBA" id="ARBA00022525"/>
    </source>
</evidence>
<keyword evidence="3" id="KW-0964">Secreted</keyword>
<reference evidence="5 6" key="1">
    <citation type="submission" date="2015-05" db="EMBL/GenBank/DDBJ databases">
        <title>Distinctive expansion of gene families associated with plant cell wall degradation and secondary metabolism in the genomes of grapevine trunk pathogens.</title>
        <authorList>
            <person name="Lawrence D.P."/>
            <person name="Travadon R."/>
            <person name="Rolshausen P.E."/>
            <person name="Baumgartner K."/>
        </authorList>
    </citation>
    <scope>NUCLEOTIDE SEQUENCE [LARGE SCALE GENOMIC DNA]</scope>
    <source>
        <strain evidence="5">UCRPC4</strain>
    </source>
</reference>
<gene>
    <name evidence="5" type="ORF">UCRPC4_g05705</name>
</gene>
<dbReference type="InterPro" id="IPR011042">
    <property type="entry name" value="6-blade_b-propeller_TolB-like"/>
</dbReference>
<dbReference type="Pfam" id="PF03022">
    <property type="entry name" value="MRJP"/>
    <property type="match status" value="1"/>
</dbReference>
<dbReference type="PANTHER" id="PTHR10009">
    <property type="entry name" value="PROTEIN YELLOW-RELATED"/>
    <property type="match status" value="1"/>
</dbReference>
<evidence type="ECO:0000313" key="6">
    <source>
        <dbReference type="Proteomes" id="UP000053317"/>
    </source>
</evidence>
<sequence>MIASSITQIVEMRLLAVLLALVVAASTQTLQQDQTISTDGLVAKSSRYSTILRTDNGTYGPPIEEVHYYYGYWPIGLAVASDSRIFVCYTRGTYDYTVSVVVNTTAEEPYPLGYNLPISDLNTTFNGIQFGSANDTGIVSVQALYITPATSTRPETLWLLDTGRPTIKSSDGTYTMPYAQPGGPKVVGVSLSNNSVYATYTFPSDVHYPDSYMNDIRFDLRSNVTGTSGGGIAYIVDSSNEGRPGFIMLDLGTGASWRRLTQHPSVLRVYNDVPSYQGHPSYYRDVNIPVGHQQEGLDGIQISPDGQYVYYSPLTSNSIYRVPTLNLRARDSDLLAEQAASNNVSWLGGRGGNANGFEGDSNGLIYQLMPEHNAIYYYDPKDLQTHGFVRDPRILWPDSASIGTDGYFYMNINQLPYQDAWNNGKELRTKPGAILRVKLNDNGTKISTLG</sequence>
<keyword evidence="6" id="KW-1185">Reference proteome</keyword>
<accession>A0A0G2E3S1</accession>
<dbReference type="Gene3D" id="2.120.10.30">
    <property type="entry name" value="TolB, C-terminal domain"/>
    <property type="match status" value="1"/>
</dbReference>
<comment type="caution">
    <text evidence="5">The sequence shown here is derived from an EMBL/GenBank/DDBJ whole genome shotgun (WGS) entry which is preliminary data.</text>
</comment>
<dbReference type="SUPFAM" id="SSF101898">
    <property type="entry name" value="NHL repeat"/>
    <property type="match status" value="1"/>
</dbReference>
<comment type="subcellular location">
    <subcellularLocation>
        <location evidence="1">Secreted</location>
    </subcellularLocation>
</comment>
<feature type="signal peptide" evidence="4">
    <location>
        <begin position="1"/>
        <end position="27"/>
    </location>
</feature>
<dbReference type="EMBL" id="LCWF01000150">
    <property type="protein sequence ID" value="KKY16981.1"/>
    <property type="molecule type" value="Genomic_DNA"/>
</dbReference>
<keyword evidence="4" id="KW-0732">Signal</keyword>
<proteinExistence type="inferred from homology"/>
<evidence type="ECO:0000256" key="2">
    <source>
        <dbReference type="ARBA" id="ARBA00009127"/>
    </source>
</evidence>
<comment type="similarity">
    <text evidence="2">Belongs to the major royal jelly protein family.</text>
</comment>
<feature type="chain" id="PRO_5002543224" evidence="4">
    <location>
        <begin position="28"/>
        <end position="450"/>
    </location>
</feature>
<protein>
    <submittedName>
        <fullName evidence="5">Putative major royal jelly protein</fullName>
    </submittedName>
</protein>
<dbReference type="Proteomes" id="UP000053317">
    <property type="component" value="Unassembled WGS sequence"/>
</dbReference>
<dbReference type="GO" id="GO:0005576">
    <property type="term" value="C:extracellular region"/>
    <property type="evidence" value="ECO:0007669"/>
    <property type="project" value="UniProtKB-SubCell"/>
</dbReference>